<accession>A0A484VFV4</accession>
<feature type="region of interest" description="Disordered" evidence="1">
    <location>
        <begin position="1"/>
        <end position="37"/>
    </location>
</feature>
<proteinExistence type="predicted"/>
<evidence type="ECO:0000313" key="2">
    <source>
        <dbReference type="EMBL" id="VFR98051.1"/>
    </source>
</evidence>
<dbReference type="AlphaFoldDB" id="A0A484VFV4"/>
<dbReference type="EMBL" id="CAADIZ010000083">
    <property type="protein sequence ID" value="VFS38429.1"/>
    <property type="molecule type" value="Genomic_DNA"/>
</dbReference>
<evidence type="ECO:0000256" key="1">
    <source>
        <dbReference type="SAM" id="MobiDB-lite"/>
    </source>
</evidence>
<gene>
    <name evidence="2" type="ORF">IVO3_0340</name>
    <name evidence="3" type="ORF">RAN7_4690</name>
</gene>
<feature type="compositionally biased region" description="Basic and acidic residues" evidence="1">
    <location>
        <begin position="28"/>
        <end position="37"/>
    </location>
</feature>
<name>A0A484VFV4_9ZZZZ</name>
<organism evidence="2">
    <name type="scientific">plant metagenome</name>
    <dbReference type="NCBI Taxonomy" id="1297885"/>
    <lineage>
        <taxon>unclassified sequences</taxon>
        <taxon>metagenomes</taxon>
        <taxon>organismal metagenomes</taxon>
    </lineage>
</organism>
<evidence type="ECO:0000313" key="3">
    <source>
        <dbReference type="EMBL" id="VFS38429.1"/>
    </source>
</evidence>
<sequence length="37" mass="3800">MDMTVSGVGSGMPPMADARCGTPGFARHSGDFDLSLK</sequence>
<protein>
    <submittedName>
        <fullName evidence="2">Uncharacterized protein</fullName>
    </submittedName>
</protein>
<dbReference type="EMBL" id="CAADIP010000057">
    <property type="protein sequence ID" value="VFR98051.1"/>
    <property type="molecule type" value="Genomic_DNA"/>
</dbReference>
<reference evidence="2" key="1">
    <citation type="submission" date="2019-03" db="EMBL/GenBank/DDBJ databases">
        <authorList>
            <person name="Danneels B."/>
        </authorList>
    </citation>
    <scope>NUCLEOTIDE SEQUENCE</scope>
</reference>